<evidence type="ECO:0000259" key="4">
    <source>
        <dbReference type="PROSITE" id="PS50110"/>
    </source>
</evidence>
<dbReference type="InterPro" id="IPR013976">
    <property type="entry name" value="HDOD"/>
</dbReference>
<feature type="domain" description="HDOD" evidence="5">
    <location>
        <begin position="144"/>
        <end position="333"/>
    </location>
</feature>
<dbReference type="KEGG" id="msq:BKP64_16580"/>
<evidence type="ECO:0000256" key="1">
    <source>
        <dbReference type="ARBA" id="ARBA00022553"/>
    </source>
</evidence>
<accession>A0A1D9GPV1</accession>
<dbReference type="Proteomes" id="UP000177445">
    <property type="component" value="Chromosome"/>
</dbReference>
<evidence type="ECO:0000259" key="5">
    <source>
        <dbReference type="PROSITE" id="PS51833"/>
    </source>
</evidence>
<dbReference type="Gene3D" id="3.40.50.2300">
    <property type="match status" value="1"/>
</dbReference>
<dbReference type="PANTHER" id="PTHR44591:SF14">
    <property type="entry name" value="PROTEIN PILG"/>
    <property type="match status" value="1"/>
</dbReference>
<dbReference type="Gene3D" id="1.10.3210.10">
    <property type="entry name" value="Hypothetical protein af1432"/>
    <property type="match status" value="1"/>
</dbReference>
<dbReference type="CDD" id="cd00156">
    <property type="entry name" value="REC"/>
    <property type="match status" value="1"/>
</dbReference>
<keyword evidence="2" id="KW-0902">Two-component regulatory system</keyword>
<protein>
    <recommendedName>
        <fullName evidence="8">Two-component system response regulator</fullName>
    </recommendedName>
</protein>
<evidence type="ECO:0000256" key="2">
    <source>
        <dbReference type="ARBA" id="ARBA00023012"/>
    </source>
</evidence>
<evidence type="ECO:0000313" key="6">
    <source>
        <dbReference type="EMBL" id="AOY89658.1"/>
    </source>
</evidence>
<dbReference type="RefSeq" id="WP_070972630.1">
    <property type="nucleotide sequence ID" value="NZ_CP017715.1"/>
</dbReference>
<dbReference type="InterPro" id="IPR011006">
    <property type="entry name" value="CheY-like_superfamily"/>
</dbReference>
<name>A0A1D9GPV1_9GAMM</name>
<keyword evidence="7" id="KW-1185">Reference proteome</keyword>
<dbReference type="InterPro" id="IPR001789">
    <property type="entry name" value="Sig_transdc_resp-reg_receiver"/>
</dbReference>
<dbReference type="InterPro" id="IPR050595">
    <property type="entry name" value="Bact_response_regulator"/>
</dbReference>
<evidence type="ECO:0000313" key="7">
    <source>
        <dbReference type="Proteomes" id="UP000177445"/>
    </source>
</evidence>
<evidence type="ECO:0000256" key="3">
    <source>
        <dbReference type="PROSITE-ProRule" id="PRU00169"/>
    </source>
</evidence>
<dbReference type="EMBL" id="CP017715">
    <property type="protein sequence ID" value="AOY89658.1"/>
    <property type="molecule type" value="Genomic_DNA"/>
</dbReference>
<dbReference type="OrthoDB" id="2085719at2"/>
<gene>
    <name evidence="6" type="ORF">BKP64_16580</name>
</gene>
<feature type="domain" description="Response regulatory" evidence="4">
    <location>
        <begin position="2"/>
        <end position="118"/>
    </location>
</feature>
<dbReference type="Pfam" id="PF00072">
    <property type="entry name" value="Response_reg"/>
    <property type="match status" value="1"/>
</dbReference>
<evidence type="ECO:0008006" key="8">
    <source>
        <dbReference type="Google" id="ProtNLM"/>
    </source>
</evidence>
<dbReference type="PANTHER" id="PTHR44591">
    <property type="entry name" value="STRESS RESPONSE REGULATOR PROTEIN 1"/>
    <property type="match status" value="1"/>
</dbReference>
<sequence length="390" mass="42455">MDALIVEDDDLMADLLETVVAGLHPAMTVRKVPDVRQAMESLRWKNPGLLVVDWNLPDGSGLEVIREVRANDKDIPVVMISGRADRESILKAAHYGINGYISKPFKVEMLHERLIEMIGKALPEGPVCSLSEMLSGGLETVIQLPAKTDAASVLALMARSDELSAAHLAERWQTDASVCARLLDVANRSSFRRTGEPVANVRDAISSMGVPMALNQGLALSLDVGAAFSSSLLSECAAVYQKQAECAAAEVHRVALALGKRATPFFTAGLLSRMGELAVLKVMDQYLRQGGELTQNEVDQGIRDWAQPYGNRLKVQWRLPLELRQLIGAVHYLSRENVTQDRLIMRAGALLASTEGQSPECGRLLRQLGLEEWSSSMNQQGSQDDGGTDG</sequence>
<feature type="modified residue" description="4-aspartylphosphate" evidence="3">
    <location>
        <position position="53"/>
    </location>
</feature>
<dbReference type="Pfam" id="PF08668">
    <property type="entry name" value="HDOD"/>
    <property type="match status" value="1"/>
</dbReference>
<reference evidence="6 7" key="1">
    <citation type="submission" date="2016-10" db="EMBL/GenBank/DDBJ databases">
        <title>Marinobacter salinus sp. nov., a moderately halophilic bacterium isolated from a tidal flat environment.</title>
        <authorList>
            <person name="Park S.-J."/>
        </authorList>
    </citation>
    <scope>NUCLEOTIDE SEQUENCE [LARGE SCALE GENOMIC DNA]</scope>
    <source>
        <strain evidence="6 7">Hb8</strain>
    </source>
</reference>
<dbReference type="PROSITE" id="PS50110">
    <property type="entry name" value="RESPONSE_REGULATORY"/>
    <property type="match status" value="1"/>
</dbReference>
<dbReference type="PROSITE" id="PS51833">
    <property type="entry name" value="HDOD"/>
    <property type="match status" value="1"/>
</dbReference>
<dbReference type="SUPFAM" id="SSF52172">
    <property type="entry name" value="CheY-like"/>
    <property type="match status" value="1"/>
</dbReference>
<organism evidence="6 7">
    <name type="scientific">Marinobacter salinus</name>
    <dbReference type="NCBI Taxonomy" id="1874317"/>
    <lineage>
        <taxon>Bacteria</taxon>
        <taxon>Pseudomonadati</taxon>
        <taxon>Pseudomonadota</taxon>
        <taxon>Gammaproteobacteria</taxon>
        <taxon>Pseudomonadales</taxon>
        <taxon>Marinobacteraceae</taxon>
        <taxon>Marinobacter</taxon>
    </lineage>
</organism>
<dbReference type="SUPFAM" id="SSF109604">
    <property type="entry name" value="HD-domain/PDEase-like"/>
    <property type="match status" value="1"/>
</dbReference>
<keyword evidence="1 3" id="KW-0597">Phosphoprotein</keyword>
<dbReference type="SMART" id="SM00448">
    <property type="entry name" value="REC"/>
    <property type="match status" value="1"/>
</dbReference>
<dbReference type="STRING" id="1874317.BKP64_16580"/>
<dbReference type="GO" id="GO:0000160">
    <property type="term" value="P:phosphorelay signal transduction system"/>
    <property type="evidence" value="ECO:0007669"/>
    <property type="project" value="UniProtKB-KW"/>
</dbReference>
<dbReference type="AlphaFoldDB" id="A0A1D9GPV1"/>
<proteinExistence type="predicted"/>